<keyword evidence="3" id="KW-1185">Reference proteome</keyword>
<dbReference type="EMBL" id="MU001751">
    <property type="protein sequence ID" value="KAF2800189.1"/>
    <property type="molecule type" value="Genomic_DNA"/>
</dbReference>
<name>A0A6A6XUV9_9PLEO</name>
<dbReference type="AlphaFoldDB" id="A0A6A6XUV9"/>
<feature type="signal peptide" evidence="1">
    <location>
        <begin position="1"/>
        <end position="25"/>
    </location>
</feature>
<dbReference type="OrthoDB" id="3669612at2759"/>
<organism evidence="2 3">
    <name type="scientific">Melanomma pulvis-pyrius CBS 109.77</name>
    <dbReference type="NCBI Taxonomy" id="1314802"/>
    <lineage>
        <taxon>Eukaryota</taxon>
        <taxon>Fungi</taxon>
        <taxon>Dikarya</taxon>
        <taxon>Ascomycota</taxon>
        <taxon>Pezizomycotina</taxon>
        <taxon>Dothideomycetes</taxon>
        <taxon>Pleosporomycetidae</taxon>
        <taxon>Pleosporales</taxon>
        <taxon>Melanommataceae</taxon>
        <taxon>Melanomma</taxon>
    </lineage>
</organism>
<evidence type="ECO:0000256" key="1">
    <source>
        <dbReference type="SAM" id="SignalP"/>
    </source>
</evidence>
<reference evidence="2" key="1">
    <citation type="journal article" date="2020" name="Stud. Mycol.">
        <title>101 Dothideomycetes genomes: a test case for predicting lifestyles and emergence of pathogens.</title>
        <authorList>
            <person name="Haridas S."/>
            <person name="Albert R."/>
            <person name="Binder M."/>
            <person name="Bloem J."/>
            <person name="Labutti K."/>
            <person name="Salamov A."/>
            <person name="Andreopoulos B."/>
            <person name="Baker S."/>
            <person name="Barry K."/>
            <person name="Bills G."/>
            <person name="Bluhm B."/>
            <person name="Cannon C."/>
            <person name="Castanera R."/>
            <person name="Culley D."/>
            <person name="Daum C."/>
            <person name="Ezra D."/>
            <person name="Gonzalez J."/>
            <person name="Henrissat B."/>
            <person name="Kuo A."/>
            <person name="Liang C."/>
            <person name="Lipzen A."/>
            <person name="Lutzoni F."/>
            <person name="Magnuson J."/>
            <person name="Mondo S."/>
            <person name="Nolan M."/>
            <person name="Ohm R."/>
            <person name="Pangilinan J."/>
            <person name="Park H.-J."/>
            <person name="Ramirez L."/>
            <person name="Alfaro M."/>
            <person name="Sun H."/>
            <person name="Tritt A."/>
            <person name="Yoshinaga Y."/>
            <person name="Zwiers L.-H."/>
            <person name="Turgeon B."/>
            <person name="Goodwin S."/>
            <person name="Spatafora J."/>
            <person name="Crous P."/>
            <person name="Grigoriev I."/>
        </authorList>
    </citation>
    <scope>NUCLEOTIDE SEQUENCE</scope>
    <source>
        <strain evidence="2">CBS 109.77</strain>
    </source>
</reference>
<dbReference type="Proteomes" id="UP000799757">
    <property type="component" value="Unassembled WGS sequence"/>
</dbReference>
<feature type="chain" id="PRO_5025473988" evidence="1">
    <location>
        <begin position="26"/>
        <end position="99"/>
    </location>
</feature>
<sequence length="99" mass="11245">MYRIVRTRWNLAVTLLNEIAHAAWALLREDKSTGPEKNEPCFDITQTYMCGELGWAPETHLFCGYVISTRFSAHLGSANFEFCPADADHNLAFPIIRIV</sequence>
<accession>A0A6A6XUV9</accession>
<gene>
    <name evidence="2" type="ORF">K505DRAFT_320610</name>
</gene>
<proteinExistence type="predicted"/>
<evidence type="ECO:0000313" key="2">
    <source>
        <dbReference type="EMBL" id="KAF2800189.1"/>
    </source>
</evidence>
<evidence type="ECO:0000313" key="3">
    <source>
        <dbReference type="Proteomes" id="UP000799757"/>
    </source>
</evidence>
<keyword evidence="1" id="KW-0732">Signal</keyword>
<protein>
    <submittedName>
        <fullName evidence="2">Uncharacterized protein</fullName>
    </submittedName>
</protein>